<dbReference type="KEGG" id="nfi:NFIA_094050"/>
<accession>A1DA95</accession>
<name>A1DA95_NEOFI</name>
<dbReference type="EMBL" id="DS027694">
    <property type="protein sequence ID" value="EAW19785.1"/>
    <property type="molecule type" value="Genomic_DNA"/>
</dbReference>
<dbReference type="AlphaFoldDB" id="A1DA95"/>
<dbReference type="RefSeq" id="XP_001261682.1">
    <property type="nucleotide sequence ID" value="XM_001261681.1"/>
</dbReference>
<dbReference type="Proteomes" id="UP000006702">
    <property type="component" value="Unassembled WGS sequence"/>
</dbReference>
<organism evidence="1 2">
    <name type="scientific">Neosartorya fischeri (strain ATCC 1020 / DSM 3700 / CBS 544.65 / FGSC A1164 / JCM 1740 / NRRL 181 / WB 181)</name>
    <name type="common">Aspergillus fischerianus</name>
    <dbReference type="NCBI Taxonomy" id="331117"/>
    <lineage>
        <taxon>Eukaryota</taxon>
        <taxon>Fungi</taxon>
        <taxon>Dikarya</taxon>
        <taxon>Ascomycota</taxon>
        <taxon>Pezizomycotina</taxon>
        <taxon>Eurotiomycetes</taxon>
        <taxon>Eurotiomycetidae</taxon>
        <taxon>Eurotiales</taxon>
        <taxon>Aspergillaceae</taxon>
        <taxon>Aspergillus</taxon>
        <taxon>Aspergillus subgen. Fumigati</taxon>
    </lineage>
</organism>
<dbReference type="GeneID" id="4588713"/>
<evidence type="ECO:0000313" key="2">
    <source>
        <dbReference type="Proteomes" id="UP000006702"/>
    </source>
</evidence>
<sequence>MDNEGCSPAAKEVATDEPVFGIYGMHRTPPVLPVHGNLYVLQVAQLIQLTFQVLK</sequence>
<dbReference type="VEuPathDB" id="FungiDB:NFIA_094050"/>
<dbReference type="HOGENOM" id="CLU_3032916_0_0_1"/>
<protein>
    <submittedName>
        <fullName evidence="1">Uncharacterized protein</fullName>
    </submittedName>
</protein>
<proteinExistence type="predicted"/>
<reference evidence="1" key="1">
    <citation type="submission" date="2006-10" db="EMBL/GenBank/DDBJ databases">
        <authorList>
            <person name="Hayward D."/>
            <person name="Fahey B."/>
        </authorList>
    </citation>
    <scope>NUCLEOTIDE SEQUENCE</scope>
    <source>
        <strain evidence="1">NRRL 181</strain>
    </source>
</reference>
<keyword evidence="2" id="KW-1185">Reference proteome</keyword>
<gene>
    <name evidence="1" type="ORF">NFIA_094050</name>
</gene>
<evidence type="ECO:0000313" key="1">
    <source>
        <dbReference type="EMBL" id="EAW19785.1"/>
    </source>
</evidence>